<dbReference type="SUPFAM" id="SSF51197">
    <property type="entry name" value="Clavaminate synthase-like"/>
    <property type="match status" value="1"/>
</dbReference>
<protein>
    <recommendedName>
        <fullName evidence="2">Fe2OG dioxygenase domain-containing protein</fullName>
    </recommendedName>
</protein>
<keyword evidence="1" id="KW-0479">Metal-binding</keyword>
<gene>
    <name evidence="3" type="ORF">IEQ34_012756</name>
</gene>
<dbReference type="InterPro" id="IPR050231">
    <property type="entry name" value="Iron_ascorbate_oxido_reductase"/>
</dbReference>
<evidence type="ECO:0000313" key="4">
    <source>
        <dbReference type="Proteomes" id="UP000775213"/>
    </source>
</evidence>
<proteinExistence type="inferred from homology"/>
<reference evidence="3 4" key="1">
    <citation type="journal article" date="2021" name="Hortic Res">
        <title>Chromosome-scale assembly of the Dendrobium chrysotoxum genome enhances the understanding of orchid evolution.</title>
        <authorList>
            <person name="Zhang Y."/>
            <person name="Zhang G.Q."/>
            <person name="Zhang D."/>
            <person name="Liu X.D."/>
            <person name="Xu X.Y."/>
            <person name="Sun W.H."/>
            <person name="Yu X."/>
            <person name="Zhu X."/>
            <person name="Wang Z.W."/>
            <person name="Zhao X."/>
            <person name="Zhong W.Y."/>
            <person name="Chen H."/>
            <person name="Yin W.L."/>
            <person name="Huang T."/>
            <person name="Niu S.C."/>
            <person name="Liu Z.J."/>
        </authorList>
    </citation>
    <scope>NUCLEOTIDE SEQUENCE [LARGE SCALE GENOMIC DNA]</scope>
    <source>
        <strain evidence="3">Lindl</strain>
    </source>
</reference>
<dbReference type="GO" id="GO:0046872">
    <property type="term" value="F:metal ion binding"/>
    <property type="evidence" value="ECO:0007669"/>
    <property type="project" value="UniProtKB-KW"/>
</dbReference>
<dbReference type="PANTHER" id="PTHR47990">
    <property type="entry name" value="2-OXOGLUTARATE (2OG) AND FE(II)-DEPENDENT OXYGENASE SUPERFAMILY PROTEIN-RELATED"/>
    <property type="match status" value="1"/>
</dbReference>
<sequence>MGGNSNKLELPKVDLTGLGMAEPGTKAWSSVQEKVASALMNYGCFQAIYNDIEAELQNGLIEQALLDVFKEEAKFSYAPSLPCSGWLLQLTGFAFKSLQLNDPESLADVQDNTMCNYAKHMQGLLQTIHRMIILSLDLDDHYHSHIKSVEYSMRLSEYFDDVQNNKTKIGMPSHVDSNYVSIILQQKEGLEIESPNHGWIRITPLPNSFTVLIGEAFMAWTNRRFRARNHRVKLDGSSKRYSIIFSSIPSRSDDMIQTMDELVDNKHPLVYKPFKYYDYLKFRFSNGEKEDTLKSYCGVEQAEAAA</sequence>
<dbReference type="GO" id="GO:0016491">
    <property type="term" value="F:oxidoreductase activity"/>
    <property type="evidence" value="ECO:0007669"/>
    <property type="project" value="UniProtKB-KW"/>
</dbReference>
<evidence type="ECO:0000259" key="2">
    <source>
        <dbReference type="PROSITE" id="PS51471"/>
    </source>
</evidence>
<dbReference type="PROSITE" id="PS51471">
    <property type="entry name" value="FE2OG_OXY"/>
    <property type="match status" value="1"/>
</dbReference>
<evidence type="ECO:0000313" key="3">
    <source>
        <dbReference type="EMBL" id="KAH0457441.1"/>
    </source>
</evidence>
<dbReference type="InterPro" id="IPR044861">
    <property type="entry name" value="IPNS-like_FE2OG_OXY"/>
</dbReference>
<keyword evidence="1" id="KW-0408">Iron</keyword>
<dbReference type="InterPro" id="IPR005123">
    <property type="entry name" value="Oxoglu/Fe-dep_dioxygenase_dom"/>
</dbReference>
<keyword evidence="1" id="KW-0560">Oxidoreductase</keyword>
<evidence type="ECO:0000256" key="1">
    <source>
        <dbReference type="RuleBase" id="RU003682"/>
    </source>
</evidence>
<comment type="caution">
    <text evidence="3">The sequence shown here is derived from an EMBL/GenBank/DDBJ whole genome shotgun (WGS) entry which is preliminary data.</text>
</comment>
<organism evidence="3 4">
    <name type="scientific">Dendrobium chrysotoxum</name>
    <name type="common">Orchid</name>
    <dbReference type="NCBI Taxonomy" id="161865"/>
    <lineage>
        <taxon>Eukaryota</taxon>
        <taxon>Viridiplantae</taxon>
        <taxon>Streptophyta</taxon>
        <taxon>Embryophyta</taxon>
        <taxon>Tracheophyta</taxon>
        <taxon>Spermatophyta</taxon>
        <taxon>Magnoliopsida</taxon>
        <taxon>Liliopsida</taxon>
        <taxon>Asparagales</taxon>
        <taxon>Orchidaceae</taxon>
        <taxon>Epidendroideae</taxon>
        <taxon>Malaxideae</taxon>
        <taxon>Dendrobiinae</taxon>
        <taxon>Dendrobium</taxon>
    </lineage>
</organism>
<accession>A0AAV7GLL4</accession>
<comment type="similarity">
    <text evidence="1">Belongs to the iron/ascorbate-dependent oxidoreductase family.</text>
</comment>
<dbReference type="InterPro" id="IPR027443">
    <property type="entry name" value="IPNS-like_sf"/>
</dbReference>
<dbReference type="Gene3D" id="2.60.120.330">
    <property type="entry name" value="B-lactam Antibiotic, Isopenicillin N Synthase, Chain"/>
    <property type="match status" value="1"/>
</dbReference>
<name>A0AAV7GLL4_DENCH</name>
<dbReference type="AlphaFoldDB" id="A0AAV7GLL4"/>
<dbReference type="Proteomes" id="UP000775213">
    <property type="component" value="Unassembled WGS sequence"/>
</dbReference>
<feature type="domain" description="Fe2OG dioxygenase" evidence="2">
    <location>
        <begin position="149"/>
        <end position="249"/>
    </location>
</feature>
<dbReference type="Pfam" id="PF03171">
    <property type="entry name" value="2OG-FeII_Oxy"/>
    <property type="match status" value="1"/>
</dbReference>
<dbReference type="EMBL" id="JAGFBR010000012">
    <property type="protein sequence ID" value="KAH0457441.1"/>
    <property type="molecule type" value="Genomic_DNA"/>
</dbReference>
<keyword evidence="4" id="KW-1185">Reference proteome</keyword>